<sequence length="223" mass="24920">MLFRVKVQGDLEQGATDTSKLGSNAQRRLFNRLQGALGRIKKAAGSRPSKDKGNGRAQEDATPTSDTATTEDTTQPTSPRKALHQLKNRLKQRTTSRKSKERDSSEPPHPSKEDAAERASLRRENVRKRGERPQQRITGRHERHSVHRPSGASSSAPANPAAPIRHYKVAYGQMNDRVVAAPIHDPKEWWGAVLFGWICYCTCIPYHPAPPRRQDEDDSSDSD</sequence>
<feature type="compositionally biased region" description="Low complexity" evidence="1">
    <location>
        <begin position="149"/>
        <end position="161"/>
    </location>
</feature>
<proteinExistence type="predicted"/>
<feature type="compositionally biased region" description="Basic and acidic residues" evidence="1">
    <location>
        <begin position="48"/>
        <end position="59"/>
    </location>
</feature>
<evidence type="ECO:0000313" key="3">
    <source>
        <dbReference type="Proteomes" id="UP000053820"/>
    </source>
</evidence>
<feature type="compositionally biased region" description="Basic and acidic residues" evidence="1">
    <location>
        <begin position="98"/>
        <end position="134"/>
    </location>
</feature>
<dbReference type="EMBL" id="KN839884">
    <property type="protein sequence ID" value="KIJ59595.1"/>
    <property type="molecule type" value="Genomic_DNA"/>
</dbReference>
<feature type="region of interest" description="Disordered" evidence="1">
    <location>
        <begin position="1"/>
        <end position="161"/>
    </location>
</feature>
<evidence type="ECO:0000313" key="2">
    <source>
        <dbReference type="EMBL" id="KIJ59595.1"/>
    </source>
</evidence>
<reference evidence="2 3" key="1">
    <citation type="submission" date="2014-04" db="EMBL/GenBank/DDBJ databases">
        <title>Evolutionary Origins and Diversification of the Mycorrhizal Mutualists.</title>
        <authorList>
            <consortium name="DOE Joint Genome Institute"/>
            <consortium name="Mycorrhizal Genomics Consortium"/>
            <person name="Kohler A."/>
            <person name="Kuo A."/>
            <person name="Nagy L.G."/>
            <person name="Floudas D."/>
            <person name="Copeland A."/>
            <person name="Barry K.W."/>
            <person name="Cichocki N."/>
            <person name="Veneault-Fourrey C."/>
            <person name="LaButti K."/>
            <person name="Lindquist E.A."/>
            <person name="Lipzen A."/>
            <person name="Lundell T."/>
            <person name="Morin E."/>
            <person name="Murat C."/>
            <person name="Riley R."/>
            <person name="Ohm R."/>
            <person name="Sun H."/>
            <person name="Tunlid A."/>
            <person name="Henrissat B."/>
            <person name="Grigoriev I.V."/>
            <person name="Hibbett D.S."/>
            <person name="Martin F."/>
        </authorList>
    </citation>
    <scope>NUCLEOTIDE SEQUENCE [LARGE SCALE GENOMIC DNA]</scope>
    <source>
        <strain evidence="2 3">MD-312</strain>
    </source>
</reference>
<dbReference type="Proteomes" id="UP000053820">
    <property type="component" value="Unassembled WGS sequence"/>
</dbReference>
<feature type="compositionally biased region" description="Basic residues" evidence="1">
    <location>
        <begin position="81"/>
        <end position="97"/>
    </location>
</feature>
<keyword evidence="3" id="KW-1185">Reference proteome</keyword>
<feature type="compositionally biased region" description="Polar residues" evidence="1">
    <location>
        <begin position="15"/>
        <end position="26"/>
    </location>
</feature>
<dbReference type="AlphaFoldDB" id="A0A0C9VPI6"/>
<dbReference type="HOGENOM" id="CLU_1124682_0_0_1"/>
<gene>
    <name evidence="2" type="ORF">HYDPIDRAFT_118358</name>
</gene>
<evidence type="ECO:0000256" key="1">
    <source>
        <dbReference type="SAM" id="MobiDB-lite"/>
    </source>
</evidence>
<feature type="compositionally biased region" description="Low complexity" evidence="1">
    <location>
        <begin position="60"/>
        <end position="79"/>
    </location>
</feature>
<protein>
    <submittedName>
        <fullName evidence="2">Uncharacterized protein</fullName>
    </submittedName>
</protein>
<organism evidence="2 3">
    <name type="scientific">Hydnomerulius pinastri MD-312</name>
    <dbReference type="NCBI Taxonomy" id="994086"/>
    <lineage>
        <taxon>Eukaryota</taxon>
        <taxon>Fungi</taxon>
        <taxon>Dikarya</taxon>
        <taxon>Basidiomycota</taxon>
        <taxon>Agaricomycotina</taxon>
        <taxon>Agaricomycetes</taxon>
        <taxon>Agaricomycetidae</taxon>
        <taxon>Boletales</taxon>
        <taxon>Boletales incertae sedis</taxon>
        <taxon>Leucogyrophana</taxon>
    </lineage>
</organism>
<name>A0A0C9VPI6_9AGAM</name>
<accession>A0A0C9VPI6</accession>